<comment type="similarity">
    <text evidence="1">Belongs to the 4-hydroxybenzoyl-CoA thioesterase family.</text>
</comment>
<evidence type="ECO:0000313" key="4">
    <source>
        <dbReference type="Proteomes" id="UP000291469"/>
    </source>
</evidence>
<dbReference type="GO" id="GO:0047617">
    <property type="term" value="F:fatty acyl-CoA hydrolase activity"/>
    <property type="evidence" value="ECO:0007669"/>
    <property type="project" value="TreeGrafter"/>
</dbReference>
<dbReference type="RefSeq" id="WP_131155060.1">
    <property type="nucleotide sequence ID" value="NZ_CP036402.1"/>
</dbReference>
<dbReference type="CDD" id="cd00586">
    <property type="entry name" value="4HBT"/>
    <property type="match status" value="1"/>
</dbReference>
<evidence type="ECO:0000256" key="2">
    <source>
        <dbReference type="ARBA" id="ARBA00022801"/>
    </source>
</evidence>
<name>A0A411YFP2_9ACTN</name>
<dbReference type="KEGG" id="erz:ER308_11150"/>
<dbReference type="NCBIfam" id="TIGR00051">
    <property type="entry name" value="YbgC/FadM family acyl-CoA thioesterase"/>
    <property type="match status" value="1"/>
</dbReference>
<keyword evidence="4" id="KW-1185">Reference proteome</keyword>
<dbReference type="EMBL" id="CP036402">
    <property type="protein sequence ID" value="QBI20063.1"/>
    <property type="molecule type" value="Genomic_DNA"/>
</dbReference>
<evidence type="ECO:0000313" key="3">
    <source>
        <dbReference type="EMBL" id="QBI20063.1"/>
    </source>
</evidence>
<dbReference type="SUPFAM" id="SSF54637">
    <property type="entry name" value="Thioesterase/thiol ester dehydrase-isomerase"/>
    <property type="match status" value="1"/>
</dbReference>
<reference evidence="3 4" key="1">
    <citation type="submission" date="2019-01" db="EMBL/GenBank/DDBJ databases">
        <title>Egibacter rhizosphaerae EGI 80759T.</title>
        <authorList>
            <person name="Chen D.-D."/>
            <person name="Tian Y."/>
            <person name="Jiao J.-Y."/>
            <person name="Zhang X.-T."/>
            <person name="Zhang Y.-G."/>
            <person name="Zhang Y."/>
            <person name="Xiao M."/>
            <person name="Shu W.-S."/>
            <person name="Li W.-J."/>
        </authorList>
    </citation>
    <scope>NUCLEOTIDE SEQUENCE [LARGE SCALE GENOMIC DNA]</scope>
    <source>
        <strain evidence="3 4">EGI 80759</strain>
    </source>
</reference>
<keyword evidence="2" id="KW-0378">Hydrolase</keyword>
<dbReference type="OrthoDB" id="9799036at2"/>
<organism evidence="3 4">
    <name type="scientific">Egibacter rhizosphaerae</name>
    <dbReference type="NCBI Taxonomy" id="1670831"/>
    <lineage>
        <taxon>Bacteria</taxon>
        <taxon>Bacillati</taxon>
        <taxon>Actinomycetota</taxon>
        <taxon>Nitriliruptoria</taxon>
        <taxon>Egibacterales</taxon>
        <taxon>Egibacteraceae</taxon>
        <taxon>Egibacter</taxon>
    </lineage>
</organism>
<accession>A0A411YFP2</accession>
<dbReference type="Proteomes" id="UP000291469">
    <property type="component" value="Chromosome"/>
</dbReference>
<dbReference type="AlphaFoldDB" id="A0A411YFP2"/>
<evidence type="ECO:0000256" key="1">
    <source>
        <dbReference type="ARBA" id="ARBA00005953"/>
    </source>
</evidence>
<dbReference type="Pfam" id="PF13279">
    <property type="entry name" value="4HBT_2"/>
    <property type="match status" value="1"/>
</dbReference>
<gene>
    <name evidence="3" type="ORF">ER308_11150</name>
</gene>
<proteinExistence type="inferred from homology"/>
<protein>
    <submittedName>
        <fullName evidence="3">Acyl-CoA thioesterase</fullName>
    </submittedName>
</protein>
<dbReference type="Gene3D" id="3.10.129.10">
    <property type="entry name" value="Hotdog Thioesterase"/>
    <property type="match status" value="1"/>
</dbReference>
<dbReference type="InterPro" id="IPR029069">
    <property type="entry name" value="HotDog_dom_sf"/>
</dbReference>
<sequence length="131" mass="14370">MHATELDVRFSDLDPYGHVNHAVYLTYCEIGRVAALEAVGMPLDRMQRDGFHVPIVEVLVRFEQPAVLGDRLTVTSVLTELRAASARWEQTISRGARTLATAWVRNAITDSDGRPCRGPAGLAEALDALRG</sequence>
<dbReference type="InterPro" id="IPR006684">
    <property type="entry name" value="YbgC/YbaW"/>
</dbReference>
<dbReference type="PANTHER" id="PTHR31793">
    <property type="entry name" value="4-HYDROXYBENZOYL-COA THIOESTERASE FAMILY MEMBER"/>
    <property type="match status" value="1"/>
</dbReference>
<dbReference type="InterPro" id="IPR050563">
    <property type="entry name" value="4-hydroxybenzoyl-CoA_TE"/>
</dbReference>
<dbReference type="PIRSF" id="PIRSF003230">
    <property type="entry name" value="YbgC"/>
    <property type="match status" value="1"/>
</dbReference>
<dbReference type="PANTHER" id="PTHR31793:SF27">
    <property type="entry name" value="NOVEL THIOESTERASE SUPERFAMILY DOMAIN AND SAPOSIN A-TYPE DOMAIN CONTAINING PROTEIN (0610012H03RIK)"/>
    <property type="match status" value="1"/>
</dbReference>